<name>A0A2K3QJW8_9HYPO</name>
<evidence type="ECO:0000313" key="1">
    <source>
        <dbReference type="EMBL" id="PNY27838.1"/>
    </source>
</evidence>
<organism evidence="1 2">
    <name type="scientific">Tolypocladium capitatum</name>
    <dbReference type="NCBI Taxonomy" id="45235"/>
    <lineage>
        <taxon>Eukaryota</taxon>
        <taxon>Fungi</taxon>
        <taxon>Dikarya</taxon>
        <taxon>Ascomycota</taxon>
        <taxon>Pezizomycotina</taxon>
        <taxon>Sordariomycetes</taxon>
        <taxon>Hypocreomycetidae</taxon>
        <taxon>Hypocreales</taxon>
        <taxon>Ophiocordycipitaceae</taxon>
        <taxon>Tolypocladium</taxon>
    </lineage>
</organism>
<proteinExistence type="predicted"/>
<protein>
    <submittedName>
        <fullName evidence="1">Uncharacterized protein</fullName>
    </submittedName>
</protein>
<dbReference type="AlphaFoldDB" id="A0A2K3QJW8"/>
<dbReference type="Proteomes" id="UP000236621">
    <property type="component" value="Unassembled WGS sequence"/>
</dbReference>
<reference evidence="1 2" key="1">
    <citation type="submission" date="2017-08" db="EMBL/GenBank/DDBJ databases">
        <title>Harnessing the power of phylogenomics to disentangle the directionality and signatures of interkingdom host jumping in the parasitic fungal genus Tolypocladium.</title>
        <authorList>
            <person name="Quandt C.A."/>
            <person name="Patterson W."/>
            <person name="Spatafora J.W."/>
        </authorList>
    </citation>
    <scope>NUCLEOTIDE SEQUENCE [LARGE SCALE GENOMIC DNA]</scope>
    <source>
        <strain evidence="1 2">CBS 113982</strain>
    </source>
</reference>
<sequence length="251" mass="25300">MLALRIHGPAGAHADPPAGVCPVAGEDARQAVLVHEVLLPRPALLLLRLEVLLLVLGEDQVPAPAALAAAHVLWQPAVGAAVDGLGHAVDVAAVVPLVVALEVDPEVAVLVGGAAGARERGLAARGAELLGHVLCDLEAAMAAQHPVLEVGDAGERGGDEVEVHAQGDVFHGVVGGEDGHLERLLRGLGGGGGAGVPGLVLFDVGRGDPAALVVGVGDQFFLICCRLVGRFAIRPLHGSLGTLSYTGCVRL</sequence>
<evidence type="ECO:0000313" key="2">
    <source>
        <dbReference type="Proteomes" id="UP000236621"/>
    </source>
</evidence>
<keyword evidence="2" id="KW-1185">Reference proteome</keyword>
<gene>
    <name evidence="1" type="ORF">TCAP_02229</name>
</gene>
<dbReference type="EMBL" id="NRSZ01000338">
    <property type="protein sequence ID" value="PNY27838.1"/>
    <property type="molecule type" value="Genomic_DNA"/>
</dbReference>
<accession>A0A2K3QJW8</accession>
<comment type="caution">
    <text evidence="1">The sequence shown here is derived from an EMBL/GenBank/DDBJ whole genome shotgun (WGS) entry which is preliminary data.</text>
</comment>